<accession>A0ABR9CJB9</accession>
<keyword evidence="2" id="KW-1185">Reference proteome</keyword>
<name>A0ABR9CJB9_9HYPH</name>
<dbReference type="Proteomes" id="UP000632063">
    <property type="component" value="Unassembled WGS sequence"/>
</dbReference>
<evidence type="ECO:0000313" key="1">
    <source>
        <dbReference type="EMBL" id="MBD8890933.1"/>
    </source>
</evidence>
<reference evidence="1 2" key="2">
    <citation type="journal article" date="2021" name="Int. J. Syst. Evol. Microbiol.">
        <title>Roseibium litorale sp. nov., isolated from a tidal flat sediment and proposal for the reclassification of Labrenzia polysiphoniae as Roseibium polysiphoniae comb. nov.</title>
        <authorList>
            <person name="Liu Y."/>
            <person name="Pei T."/>
            <person name="Du J."/>
            <person name="Chao M."/>
            <person name="Deng M.R."/>
            <person name="Zhu H."/>
        </authorList>
    </citation>
    <scope>NUCLEOTIDE SEQUENCE [LARGE SCALE GENOMIC DNA]</scope>
    <source>
        <strain evidence="1 2">4C16A</strain>
    </source>
</reference>
<gene>
    <name evidence="1" type="ORF">IG616_05210</name>
</gene>
<organism evidence="1 2">
    <name type="scientific">Roseibium litorale</name>
    <dbReference type="NCBI Taxonomy" id="2803841"/>
    <lineage>
        <taxon>Bacteria</taxon>
        <taxon>Pseudomonadati</taxon>
        <taxon>Pseudomonadota</taxon>
        <taxon>Alphaproteobacteria</taxon>
        <taxon>Hyphomicrobiales</taxon>
        <taxon>Stappiaceae</taxon>
        <taxon>Roseibium</taxon>
    </lineage>
</organism>
<comment type="caution">
    <text evidence="1">The sequence shown here is derived from an EMBL/GenBank/DDBJ whole genome shotgun (WGS) entry which is preliminary data.</text>
</comment>
<sequence>MQRKPDIPNIYFLNKSSDDEVVEARVLSSIVLRMHKEVSMFYSIMHLADLSFAQMASVHRDLLSGHESGQAHSPIERIGVFGDWGIVAAHGVIDRLYQFAECLDEAMEWSDRASLTKRFHSSDVFPKANELFNRNFPKWEQTRHAVAHSAEIIRKADKNYHKAPLTKGPISKEKGSSIIMQNSYDGRTFITTRRGELLRLDITWDSYVKILEVYEFVIKGVGGK</sequence>
<evidence type="ECO:0000313" key="2">
    <source>
        <dbReference type="Proteomes" id="UP000632063"/>
    </source>
</evidence>
<proteinExistence type="predicted"/>
<dbReference type="RefSeq" id="WP_192147071.1">
    <property type="nucleotide sequence ID" value="NZ_JACYXI010000002.1"/>
</dbReference>
<dbReference type="EMBL" id="JACYXI010000002">
    <property type="protein sequence ID" value="MBD8890933.1"/>
    <property type="molecule type" value="Genomic_DNA"/>
</dbReference>
<reference evidence="2" key="1">
    <citation type="submission" date="2020-09" db="EMBL/GenBank/DDBJ databases">
        <title>The genome sequence of strain Labrenzia suaedae 4C16A.</title>
        <authorList>
            <person name="Liu Y."/>
        </authorList>
    </citation>
    <scope>NUCLEOTIDE SEQUENCE [LARGE SCALE GENOMIC DNA]</scope>
    <source>
        <strain evidence="2">4C16A</strain>
    </source>
</reference>
<protein>
    <submittedName>
        <fullName evidence="1">Uncharacterized protein</fullName>
    </submittedName>
</protein>